<feature type="region of interest" description="Disordered" evidence="1">
    <location>
        <begin position="1"/>
        <end position="42"/>
    </location>
</feature>
<reference evidence="2 3" key="3">
    <citation type="journal article" date="2013" name="Rice">
        <title>Improvement of the Oryza sativa Nipponbare reference genome using next generation sequence and optical map data.</title>
        <authorList>
            <person name="Kawahara Y."/>
            <person name="de la Bastide M."/>
            <person name="Hamilton J.P."/>
            <person name="Kanamori H."/>
            <person name="McCombie W.R."/>
            <person name="Ouyang S."/>
            <person name="Schwartz D.C."/>
            <person name="Tanaka T."/>
            <person name="Wu J."/>
            <person name="Zhou S."/>
            <person name="Childs K.L."/>
            <person name="Davidson R.M."/>
            <person name="Lin H."/>
            <person name="Quesada-Ocampo L."/>
            <person name="Vaillancourt B."/>
            <person name="Sakai H."/>
            <person name="Lee S.S."/>
            <person name="Kim J."/>
            <person name="Numa H."/>
            <person name="Itoh T."/>
            <person name="Buell C.R."/>
            <person name="Matsumoto T."/>
        </authorList>
    </citation>
    <scope>NUCLEOTIDE SEQUENCE [LARGE SCALE GENOMIC DNA]</scope>
    <source>
        <strain evidence="3">cv. Nipponbare</strain>
    </source>
</reference>
<proteinExistence type="predicted"/>
<reference evidence="3" key="1">
    <citation type="journal article" date="2005" name="Nature">
        <title>The map-based sequence of the rice genome.</title>
        <authorList>
            <consortium name="International rice genome sequencing project (IRGSP)"/>
            <person name="Matsumoto T."/>
            <person name="Wu J."/>
            <person name="Kanamori H."/>
            <person name="Katayose Y."/>
            <person name="Fujisawa M."/>
            <person name="Namiki N."/>
            <person name="Mizuno H."/>
            <person name="Yamamoto K."/>
            <person name="Antonio B.A."/>
            <person name="Baba T."/>
            <person name="Sakata K."/>
            <person name="Nagamura Y."/>
            <person name="Aoki H."/>
            <person name="Arikawa K."/>
            <person name="Arita K."/>
            <person name="Bito T."/>
            <person name="Chiden Y."/>
            <person name="Fujitsuka N."/>
            <person name="Fukunaka R."/>
            <person name="Hamada M."/>
            <person name="Harada C."/>
            <person name="Hayashi A."/>
            <person name="Hijishita S."/>
            <person name="Honda M."/>
            <person name="Hosokawa S."/>
            <person name="Ichikawa Y."/>
            <person name="Idonuma A."/>
            <person name="Iijima M."/>
            <person name="Ikeda M."/>
            <person name="Ikeno M."/>
            <person name="Ito K."/>
            <person name="Ito S."/>
            <person name="Ito T."/>
            <person name="Ito Y."/>
            <person name="Ito Y."/>
            <person name="Iwabuchi A."/>
            <person name="Kamiya K."/>
            <person name="Karasawa W."/>
            <person name="Kurita K."/>
            <person name="Katagiri S."/>
            <person name="Kikuta A."/>
            <person name="Kobayashi H."/>
            <person name="Kobayashi N."/>
            <person name="Machita K."/>
            <person name="Maehara T."/>
            <person name="Masukawa M."/>
            <person name="Mizubayashi T."/>
            <person name="Mukai Y."/>
            <person name="Nagasaki H."/>
            <person name="Nagata Y."/>
            <person name="Naito S."/>
            <person name="Nakashima M."/>
            <person name="Nakama Y."/>
            <person name="Nakamichi Y."/>
            <person name="Nakamura M."/>
            <person name="Meguro A."/>
            <person name="Negishi M."/>
            <person name="Ohta I."/>
            <person name="Ohta T."/>
            <person name="Okamoto M."/>
            <person name="Ono N."/>
            <person name="Saji S."/>
            <person name="Sakaguchi M."/>
            <person name="Sakai K."/>
            <person name="Shibata M."/>
            <person name="Shimokawa T."/>
            <person name="Song J."/>
            <person name="Takazaki Y."/>
            <person name="Terasawa K."/>
            <person name="Tsugane M."/>
            <person name="Tsuji K."/>
            <person name="Ueda S."/>
            <person name="Waki K."/>
            <person name="Yamagata H."/>
            <person name="Yamamoto M."/>
            <person name="Yamamoto S."/>
            <person name="Yamane H."/>
            <person name="Yoshiki S."/>
            <person name="Yoshihara R."/>
            <person name="Yukawa K."/>
            <person name="Zhong H."/>
            <person name="Yano M."/>
            <person name="Yuan Q."/>
            <person name="Ouyang S."/>
            <person name="Liu J."/>
            <person name="Jones K.M."/>
            <person name="Gansberger K."/>
            <person name="Moffat K."/>
            <person name="Hill J."/>
            <person name="Bera J."/>
            <person name="Fadrosh D."/>
            <person name="Jin S."/>
            <person name="Johri S."/>
            <person name="Kim M."/>
            <person name="Overton L."/>
            <person name="Reardon M."/>
            <person name="Tsitrin T."/>
            <person name="Vuong H."/>
            <person name="Weaver B."/>
            <person name="Ciecko A."/>
            <person name="Tallon L."/>
            <person name="Jackson J."/>
            <person name="Pai G."/>
            <person name="Aken S.V."/>
            <person name="Utterback T."/>
            <person name="Reidmuller S."/>
            <person name="Feldblyum T."/>
            <person name="Hsiao J."/>
            <person name="Zismann V."/>
            <person name="Iobst S."/>
            <person name="de Vazeille A.R."/>
            <person name="Buell C.R."/>
            <person name="Ying K."/>
            <person name="Li Y."/>
            <person name="Lu T."/>
            <person name="Huang Y."/>
            <person name="Zhao Q."/>
            <person name="Feng Q."/>
            <person name="Zhang L."/>
            <person name="Zhu J."/>
            <person name="Weng Q."/>
            <person name="Mu J."/>
            <person name="Lu Y."/>
            <person name="Fan D."/>
            <person name="Liu Y."/>
            <person name="Guan J."/>
            <person name="Zhang Y."/>
            <person name="Yu S."/>
            <person name="Liu X."/>
            <person name="Zhang Y."/>
            <person name="Hong G."/>
            <person name="Han B."/>
            <person name="Choisne N."/>
            <person name="Demange N."/>
            <person name="Orjeda G."/>
            <person name="Samain S."/>
            <person name="Cattolico L."/>
            <person name="Pelletier E."/>
            <person name="Couloux A."/>
            <person name="Segurens B."/>
            <person name="Wincker P."/>
            <person name="D'Hont A."/>
            <person name="Scarpelli C."/>
            <person name="Weissenbach J."/>
            <person name="Salanoubat M."/>
            <person name="Quetier F."/>
            <person name="Yu Y."/>
            <person name="Kim H.R."/>
            <person name="Rambo T."/>
            <person name="Currie J."/>
            <person name="Collura K."/>
            <person name="Luo M."/>
            <person name="Yang T."/>
            <person name="Ammiraju J.S.S."/>
            <person name="Engler F."/>
            <person name="Soderlund C."/>
            <person name="Wing R.A."/>
            <person name="Palmer L.E."/>
            <person name="de la Bastide M."/>
            <person name="Spiegel L."/>
            <person name="Nascimento L."/>
            <person name="Zutavern T."/>
            <person name="O'Shaughnessy A."/>
            <person name="Dike S."/>
            <person name="Dedhia N."/>
            <person name="Preston R."/>
            <person name="Balija V."/>
            <person name="McCombie W.R."/>
            <person name="Chow T."/>
            <person name="Chen H."/>
            <person name="Chung M."/>
            <person name="Chen C."/>
            <person name="Shaw J."/>
            <person name="Wu H."/>
            <person name="Hsiao K."/>
            <person name="Chao Y."/>
            <person name="Chu M."/>
            <person name="Cheng C."/>
            <person name="Hour A."/>
            <person name="Lee P."/>
            <person name="Lin S."/>
            <person name="Lin Y."/>
            <person name="Liou J."/>
            <person name="Liu S."/>
            <person name="Hsing Y."/>
            <person name="Raghuvanshi S."/>
            <person name="Mohanty A."/>
            <person name="Bharti A.K."/>
            <person name="Gaur A."/>
            <person name="Gupta V."/>
            <person name="Kumar D."/>
            <person name="Ravi V."/>
            <person name="Vij S."/>
            <person name="Kapur A."/>
            <person name="Khurana P."/>
            <person name="Khurana P."/>
            <person name="Khurana J.P."/>
            <person name="Tyagi A.K."/>
            <person name="Gaikwad K."/>
            <person name="Singh A."/>
            <person name="Dalal V."/>
            <person name="Srivastava S."/>
            <person name="Dixit A."/>
            <person name="Pal A.K."/>
            <person name="Ghazi I.A."/>
            <person name="Yadav M."/>
            <person name="Pandit A."/>
            <person name="Bhargava A."/>
            <person name="Sureshbabu K."/>
            <person name="Batra K."/>
            <person name="Sharma T.R."/>
            <person name="Mohapatra T."/>
            <person name="Singh N.K."/>
            <person name="Messing J."/>
            <person name="Nelson A.B."/>
            <person name="Fuks G."/>
            <person name="Kavchok S."/>
            <person name="Keizer G."/>
            <person name="Linton E."/>
            <person name="Llaca V."/>
            <person name="Song R."/>
            <person name="Tanyolac B."/>
            <person name="Young S."/>
            <person name="Ho-Il K."/>
            <person name="Hahn J.H."/>
            <person name="Sangsakoo G."/>
            <person name="Vanavichit A."/>
            <person name="de Mattos Luiz.A.T."/>
            <person name="Zimmer P.D."/>
            <person name="Malone G."/>
            <person name="Dellagostin O."/>
            <person name="de Oliveira A.C."/>
            <person name="Bevan M."/>
            <person name="Bancroft I."/>
            <person name="Minx P."/>
            <person name="Cordum H."/>
            <person name="Wilson R."/>
            <person name="Cheng Z."/>
            <person name="Jin W."/>
            <person name="Jiang J."/>
            <person name="Leong S.A."/>
            <person name="Iwama H."/>
            <person name="Gojobori T."/>
            <person name="Itoh T."/>
            <person name="Niimura Y."/>
            <person name="Fujii Y."/>
            <person name="Habara T."/>
            <person name="Sakai H."/>
            <person name="Sato Y."/>
            <person name="Wilson G."/>
            <person name="Kumar K."/>
            <person name="McCouch S."/>
            <person name="Juretic N."/>
            <person name="Hoen D."/>
            <person name="Wright S."/>
            <person name="Bruskiewich R."/>
            <person name="Bureau T."/>
            <person name="Miyao A."/>
            <person name="Hirochika H."/>
            <person name="Nishikawa T."/>
            <person name="Kadowaki K."/>
            <person name="Sugiura M."/>
            <person name="Burr B."/>
            <person name="Sasaki T."/>
        </authorList>
    </citation>
    <scope>NUCLEOTIDE SEQUENCE [LARGE SCALE GENOMIC DNA]</scope>
    <source>
        <strain evidence="3">cv. Nipponbare</strain>
    </source>
</reference>
<reference evidence="2 3" key="2">
    <citation type="journal article" date="2013" name="Plant Cell Physiol.">
        <title>Rice Annotation Project Database (RAP-DB): an integrative and interactive database for rice genomics.</title>
        <authorList>
            <person name="Sakai H."/>
            <person name="Lee S.S."/>
            <person name="Tanaka T."/>
            <person name="Numa H."/>
            <person name="Kim J."/>
            <person name="Kawahara Y."/>
            <person name="Wakimoto H."/>
            <person name="Yang C.C."/>
            <person name="Iwamoto M."/>
            <person name="Abe T."/>
            <person name="Yamada Y."/>
            <person name="Muto A."/>
            <person name="Inokuchi H."/>
            <person name="Ikemura T."/>
            <person name="Matsumoto T."/>
            <person name="Sasaki T."/>
            <person name="Itoh T."/>
        </authorList>
    </citation>
    <scope>NUCLEOTIDE SEQUENCE [LARGE SCALE GENOMIC DNA]</scope>
    <source>
        <strain evidence="3">cv. Nipponbare</strain>
    </source>
</reference>
<evidence type="ECO:0000313" key="3">
    <source>
        <dbReference type="Proteomes" id="UP000059680"/>
    </source>
</evidence>
<evidence type="ECO:0000256" key="1">
    <source>
        <dbReference type="SAM" id="MobiDB-lite"/>
    </source>
</evidence>
<gene>
    <name evidence="2" type="ordered locus">Os02g0264600</name>
    <name evidence="2" type="ORF">OSNPB_020264600</name>
</gene>
<dbReference type="InParanoid" id="A0A0P0VH90"/>
<dbReference type="EMBL" id="AP014958">
    <property type="protein sequence ID" value="BAS78002.1"/>
    <property type="molecule type" value="Genomic_DNA"/>
</dbReference>
<accession>A0A0P0VH90</accession>
<keyword evidence="3" id="KW-1185">Reference proteome</keyword>
<dbReference type="PaxDb" id="39947-A0A0P0VH90"/>
<sequence>MMLGLNAKARDAEGSRRRQTTRSALGKESEGEEAAAAWGAGEEERMLTAEPAWGVIPFTKIDATTLARRLQWRVHPPTLLT</sequence>
<evidence type="ECO:0000313" key="2">
    <source>
        <dbReference type="EMBL" id="BAS78002.1"/>
    </source>
</evidence>
<dbReference type="AlphaFoldDB" id="A0A0P0VH90"/>
<name>A0A0P0VH90_ORYSJ</name>
<dbReference type="Proteomes" id="UP000059680">
    <property type="component" value="Chromosome 2"/>
</dbReference>
<organism evidence="2 3">
    <name type="scientific">Oryza sativa subsp. japonica</name>
    <name type="common">Rice</name>
    <dbReference type="NCBI Taxonomy" id="39947"/>
    <lineage>
        <taxon>Eukaryota</taxon>
        <taxon>Viridiplantae</taxon>
        <taxon>Streptophyta</taxon>
        <taxon>Embryophyta</taxon>
        <taxon>Tracheophyta</taxon>
        <taxon>Spermatophyta</taxon>
        <taxon>Magnoliopsida</taxon>
        <taxon>Liliopsida</taxon>
        <taxon>Poales</taxon>
        <taxon>Poaceae</taxon>
        <taxon>BOP clade</taxon>
        <taxon>Oryzoideae</taxon>
        <taxon>Oryzeae</taxon>
        <taxon>Oryzinae</taxon>
        <taxon>Oryza</taxon>
        <taxon>Oryza sativa</taxon>
    </lineage>
</organism>
<protein>
    <submittedName>
        <fullName evidence="2">Os02g0264600 protein</fullName>
    </submittedName>
</protein>